<keyword evidence="9 13" id="KW-1133">Transmembrane helix</keyword>
<evidence type="ECO:0000256" key="6">
    <source>
        <dbReference type="ARBA" id="ARBA00022692"/>
    </source>
</evidence>
<feature type="transmembrane region" description="Helical" evidence="13">
    <location>
        <begin position="151"/>
        <end position="171"/>
    </location>
</feature>
<protein>
    <submittedName>
        <fullName evidence="15">Cytochrome b</fullName>
    </submittedName>
</protein>
<keyword evidence="4" id="KW-1003">Cell membrane</keyword>
<dbReference type="InterPro" id="IPR052168">
    <property type="entry name" value="Cytochrome_b561_oxidase"/>
</dbReference>
<keyword evidence="3" id="KW-0813">Transport</keyword>
<dbReference type="Gene3D" id="1.20.950.20">
    <property type="entry name" value="Transmembrane di-heme cytochromes, Chain C"/>
    <property type="match status" value="1"/>
</dbReference>
<comment type="cofactor">
    <cofactor evidence="1">
        <name>heme b</name>
        <dbReference type="ChEBI" id="CHEBI:60344"/>
    </cofactor>
</comment>
<dbReference type="AlphaFoldDB" id="A0A3L7AGF0"/>
<gene>
    <name evidence="15" type="ORF">D9R14_10835</name>
</gene>
<dbReference type="RefSeq" id="WP_121623335.1">
    <property type="nucleotide sequence ID" value="NZ_JACIIW010000005.1"/>
</dbReference>
<dbReference type="Pfam" id="PF01292">
    <property type="entry name" value="Ni_hydr_CYTB"/>
    <property type="match status" value="1"/>
</dbReference>
<evidence type="ECO:0000256" key="12">
    <source>
        <dbReference type="ARBA" id="ARBA00037975"/>
    </source>
</evidence>
<evidence type="ECO:0000313" key="15">
    <source>
        <dbReference type="EMBL" id="RLP78741.1"/>
    </source>
</evidence>
<reference evidence="15 16" key="1">
    <citation type="submission" date="2018-10" db="EMBL/GenBank/DDBJ databases">
        <title>Xanthobacter tagetidis genome sequencing and assembly.</title>
        <authorList>
            <person name="Maclea K.S."/>
            <person name="Goen A.E."/>
            <person name="Fatima S.A."/>
        </authorList>
    </citation>
    <scope>NUCLEOTIDE SEQUENCE [LARGE SCALE GENOMIC DNA]</scope>
    <source>
        <strain evidence="15 16">ATCC 700314</strain>
    </source>
</reference>
<evidence type="ECO:0000313" key="16">
    <source>
        <dbReference type="Proteomes" id="UP000269692"/>
    </source>
</evidence>
<dbReference type="EMBL" id="RCTF01000007">
    <property type="protein sequence ID" value="RLP78741.1"/>
    <property type="molecule type" value="Genomic_DNA"/>
</dbReference>
<comment type="caution">
    <text evidence="15">The sequence shown here is derived from an EMBL/GenBank/DDBJ whole genome shotgun (WGS) entry which is preliminary data.</text>
</comment>
<keyword evidence="11 13" id="KW-0472">Membrane</keyword>
<proteinExistence type="inferred from homology"/>
<feature type="transmembrane region" description="Helical" evidence="13">
    <location>
        <begin position="52"/>
        <end position="72"/>
    </location>
</feature>
<evidence type="ECO:0000256" key="10">
    <source>
        <dbReference type="ARBA" id="ARBA00023004"/>
    </source>
</evidence>
<keyword evidence="6 13" id="KW-0812">Transmembrane</keyword>
<keyword evidence="10" id="KW-0408">Iron</keyword>
<evidence type="ECO:0000256" key="11">
    <source>
        <dbReference type="ARBA" id="ARBA00023136"/>
    </source>
</evidence>
<evidence type="ECO:0000256" key="13">
    <source>
        <dbReference type="SAM" id="Phobius"/>
    </source>
</evidence>
<organism evidence="15 16">
    <name type="scientific">Xanthobacter tagetidis</name>
    <dbReference type="NCBI Taxonomy" id="60216"/>
    <lineage>
        <taxon>Bacteria</taxon>
        <taxon>Pseudomonadati</taxon>
        <taxon>Pseudomonadota</taxon>
        <taxon>Alphaproteobacteria</taxon>
        <taxon>Hyphomicrobiales</taxon>
        <taxon>Xanthobacteraceae</taxon>
        <taxon>Xanthobacter</taxon>
    </lineage>
</organism>
<keyword evidence="8" id="KW-0249">Electron transport</keyword>
<evidence type="ECO:0000256" key="3">
    <source>
        <dbReference type="ARBA" id="ARBA00022448"/>
    </source>
</evidence>
<dbReference type="OrthoDB" id="1247465at2"/>
<evidence type="ECO:0000256" key="7">
    <source>
        <dbReference type="ARBA" id="ARBA00022723"/>
    </source>
</evidence>
<evidence type="ECO:0000256" key="9">
    <source>
        <dbReference type="ARBA" id="ARBA00022989"/>
    </source>
</evidence>
<keyword evidence="7" id="KW-0479">Metal-binding</keyword>
<evidence type="ECO:0000256" key="2">
    <source>
        <dbReference type="ARBA" id="ARBA00004651"/>
    </source>
</evidence>
<dbReference type="GO" id="GO:0022904">
    <property type="term" value="P:respiratory electron transport chain"/>
    <property type="evidence" value="ECO:0007669"/>
    <property type="project" value="InterPro"/>
</dbReference>
<evidence type="ECO:0000256" key="1">
    <source>
        <dbReference type="ARBA" id="ARBA00001970"/>
    </source>
</evidence>
<evidence type="ECO:0000259" key="14">
    <source>
        <dbReference type="Pfam" id="PF01292"/>
    </source>
</evidence>
<comment type="similarity">
    <text evidence="12">Belongs to the cytochrome b561 family.</text>
</comment>
<keyword evidence="16" id="KW-1185">Reference proteome</keyword>
<dbReference type="SUPFAM" id="SSF81342">
    <property type="entry name" value="Transmembrane di-heme cytochromes"/>
    <property type="match status" value="1"/>
</dbReference>
<keyword evidence="5" id="KW-0349">Heme</keyword>
<dbReference type="GO" id="GO:0020037">
    <property type="term" value="F:heme binding"/>
    <property type="evidence" value="ECO:0007669"/>
    <property type="project" value="TreeGrafter"/>
</dbReference>
<dbReference type="GO" id="GO:0046872">
    <property type="term" value="F:metal ion binding"/>
    <property type="evidence" value="ECO:0007669"/>
    <property type="project" value="UniProtKB-KW"/>
</dbReference>
<dbReference type="InterPro" id="IPR016174">
    <property type="entry name" value="Di-haem_cyt_TM"/>
</dbReference>
<dbReference type="PANTHER" id="PTHR30529:SF1">
    <property type="entry name" value="CYTOCHROME B561 HOMOLOG 2"/>
    <property type="match status" value="1"/>
</dbReference>
<dbReference type="GO" id="GO:0009055">
    <property type="term" value="F:electron transfer activity"/>
    <property type="evidence" value="ECO:0007669"/>
    <property type="project" value="InterPro"/>
</dbReference>
<evidence type="ECO:0000256" key="4">
    <source>
        <dbReference type="ARBA" id="ARBA00022475"/>
    </source>
</evidence>
<dbReference type="GO" id="GO:0005886">
    <property type="term" value="C:plasma membrane"/>
    <property type="evidence" value="ECO:0007669"/>
    <property type="project" value="UniProtKB-SubCell"/>
</dbReference>
<evidence type="ECO:0000256" key="5">
    <source>
        <dbReference type="ARBA" id="ARBA00022617"/>
    </source>
</evidence>
<name>A0A3L7AGF0_9HYPH</name>
<sequence>MAHETSHPARPSVYAPPARWLHWIVAILVLMVIPAGLLMVRLDGGALQDQLFYYHESIGILIFALAVLRVLARALNPVPGRPAGMPVWMWGAAELTHYALYALIIVMPILGWLTATTFGAQVSVFGLFTMPSPLGKNEALSDVLGEWHERGGYLMAALVALHIAAGLYHGIVKQDGVLSRMLPFLSR</sequence>
<feature type="domain" description="Cytochrome b561 bacterial/Ni-hydrogenase" evidence="14">
    <location>
        <begin position="13"/>
        <end position="183"/>
    </location>
</feature>
<comment type="subcellular location">
    <subcellularLocation>
        <location evidence="2">Cell membrane</location>
        <topology evidence="2">Multi-pass membrane protein</topology>
    </subcellularLocation>
</comment>
<accession>A0A3L7AGF0</accession>
<feature type="transmembrane region" description="Helical" evidence="13">
    <location>
        <begin position="20"/>
        <end position="40"/>
    </location>
</feature>
<evidence type="ECO:0000256" key="8">
    <source>
        <dbReference type="ARBA" id="ARBA00022982"/>
    </source>
</evidence>
<dbReference type="PANTHER" id="PTHR30529">
    <property type="entry name" value="CYTOCHROME B561"/>
    <property type="match status" value="1"/>
</dbReference>
<feature type="transmembrane region" description="Helical" evidence="13">
    <location>
        <begin position="98"/>
        <end position="130"/>
    </location>
</feature>
<dbReference type="InterPro" id="IPR011577">
    <property type="entry name" value="Cyt_b561_bac/Ni-Hgenase"/>
</dbReference>
<dbReference type="Proteomes" id="UP000269692">
    <property type="component" value="Unassembled WGS sequence"/>
</dbReference>